<dbReference type="Proteomes" id="UP000020595">
    <property type="component" value="Unassembled WGS sequence"/>
</dbReference>
<dbReference type="InterPro" id="IPR055385">
    <property type="entry name" value="GpJ_HDII-ins2"/>
</dbReference>
<dbReference type="PATRIC" id="fig|1310613.3.peg.625"/>
<dbReference type="EMBL" id="JEWH01000004">
    <property type="protein sequence ID" value="EXB07266.1"/>
    <property type="molecule type" value="Genomic_DNA"/>
</dbReference>
<dbReference type="PROSITE" id="PS50853">
    <property type="entry name" value="FN3"/>
    <property type="match status" value="1"/>
</dbReference>
<gene>
    <name evidence="2" type="ORF">J512_0652</name>
</gene>
<name>A0A009IA28_ACIB9</name>
<dbReference type="PANTHER" id="PTHR36251">
    <property type="entry name" value="FELS-1 PROPHAGE HOST SPECIFICITY PROTEIN-RELATED"/>
    <property type="match status" value="1"/>
</dbReference>
<evidence type="ECO:0000313" key="3">
    <source>
        <dbReference type="Proteomes" id="UP000020595"/>
    </source>
</evidence>
<dbReference type="Pfam" id="PF24801">
    <property type="entry name" value="FNIII-A_GpJ"/>
    <property type="match status" value="1"/>
</dbReference>
<dbReference type="PANTHER" id="PTHR36251:SF2">
    <property type="entry name" value="GIFSY-2 PROPHAGE HOST SPECIFICITY PROTEIN J, PHAGE LAMBDA"/>
    <property type="match status" value="1"/>
</dbReference>
<accession>A0A009IA28</accession>
<feature type="domain" description="Fibronectin type-III" evidence="1">
    <location>
        <begin position="722"/>
        <end position="818"/>
    </location>
</feature>
<dbReference type="InterPro" id="IPR003961">
    <property type="entry name" value="FN3_dom"/>
</dbReference>
<sequence length="3964" mass="419598">MAIVKGAKKGKGEARKPVVAPDSAQSKTYIKILYGLGEGEIEGLANGNQSIFLEGTPLQDANGNLTYSNVKLDFRKGTNDQDYIEGFPSVESETAVDVELKSGTPWVRAFNNIDLDAVRIRLKWGPLRQQDSSTGDVSGITIEYAIDIQTDGGAWTEVLKTKISDKTSANYERAHRIDLPKADSGWLIRVRRITPNSTSEFVSDKMYVEAFTEVVDAKLRYPNTALLGLQYDAETFGNVAKLAVDLKGRLLLVPTNYNPQTRQYTGIWDGTFKRAYTNNPAWIYYDLCTNDRYGLGNRLTPFMIDKWSLYRLAQYCDQSVSDGLGGQEPRFTCNVYIQNAEDAFSILMKLAGVFRAIAFWDGTNIICDADIPQDTYFTYTRANVVGGVFEYSGTRARDRHNVVKVAWDNPANHYKTEYEFVRDENAIAESGQVRILELDAWGCTSRGQAQRAGHWALKSEQKETRTVSFKVGLDGHIPLPGRVIEIADELFAGRANGGRVSKISADLKSITIDRDDVIAKAGDRLVINGENGKAQTRIVQSISGRVITVTLPFDENSIAVQNVWVLDAQDLATMKFRVISISQEEKHQFSITALQYNPQKFDEIDNGAFFEEAPISIINPSIQEPVKDVLITTESRVEQGINITTMIVSWTQAKGAVKYLVEWRKDDGSWIRLPQTGNNSVEVPGVYSGQYQARVTAISAFEIASLPVTSSLTEITGKQGLPPKIAFIRATGILFGMKLDWGFPPTGAKDTAYTEIEVSPDGINNIAQLGLFAYPTTTTTIQGLQPNLRQFYRGRLIDRIGNVGPWSEWVNGTTTADPEAVLDLISGHINESDLAQELQGKIENSVDVSEAAQAAANNAQAVASSAQTAANNAQAVASEAKTAASSAQSAATSAQTQASSAQKIANDASVIATNAKNTADQAAEDASSAITAAAEAKTTASNANTTATNAQTAANDAAAAASKVASDLTTSTNQLNQKIADETKARTTAISKLNDGLTTETSQRKSEDAALLSNIETYKSSTNGTLSSLQTQINTNATNTSANASKITSLDSRLTTNEGKTADAINAAATAQQTANTAVTNAAAAASAVTALKSELSTGKGINNIIAPFSDPQELSPYIIGASRTVALVKSPMRIKGNAYDVTFNAVAGSIYFGSSSLATVNTAAAGVVSGGKRYMLSAYLKNLDATKQADVYFTLHWFKRAADGTFTASQSVLLNQATNNTRVTPSNDGGTISCKAVAAPPDAVAFAVICSGNSVYNVAGSRILIDMLMLEEVVGVDVPASTWTAGPTDLSAIKSALDANASAISKIDTRVTNAEGTITSQGNSITQLNNSVTSINGELTKKADATALNALTNRVSTAEGTITSQGNSITSLRNDLNATNDKVSSKADSSTLNSLDSKVTSIDGRVTSNTNAVTSLQGRVSTVEGGLSSKADASALSNYYTKTEADAATSGAINTFNSQLTIGGVNAVANSEAPRTSTAATNKEYLLYERSAELKAFYDENLDKPITISFEMSVPVVGSVQVYSSNGSAHTFTTSVNAVIANQFIKYSVTVNPKTHTASTTASTIEFYGTYGTGRIPTIRKLQIEAGTKATAWSPSPRDTKAAIDANASAIQTTQTKVDNIDGRLTTAIDSITSLGSRMTTAEGNITGTNNAVNGLSTRMATAEGKITNQSDSITSLQNSVSSINSTLANKADSSAVSNLTSRVTAAEGNITSQSGQIATLNNSLTTTNNTLNDVNALARLLSLGKPLRDDPTFKTTSSGGLSAYVFPAGTSWVKQAKSTDNPTDSTSEMLIRATQALGGGWYPTAPTLVLTANKTFLIKQIIKMPVGTKLLAVGNATGTGGYIKILGNDLGTGKFETYYTVVQGGTDVANTIQGHNRVVNAANPPVPSTTSPVDVILASYEVFDVTAVNDTIPKAYSDSIAANASAISNLTNTVTQQGNTITSHSNSITQLNNSITSINGSLSNKADASALQSLDSKVTLIDGKVTSNSSVLTALQSSFDGLPNQGVNLLGPEISNPVEKPNWISGLPFEVIQSPDTVNVRAFQFTMPANTTSGTYFNIGGGQVPRQWLTEGTYIFSFVAKTVGGTPPYPIDWVMYNVSTARQRFNITETLTRYSAVFTVPAGGAAACMLLYGNPAGKAAGQVINIERMMLERQVGTNTTPSTWIAGSDPTGMIISTQAKATDLFNTATNQNSATAGRVTSLESRMTTTEGNLAKKADASALQTLDTKVSDVDGKVTSNTNAITSLNSALTNATSAISMNAGSPIADWTTYAATGEFNVIAEATGQSGKVIQLGNNAGNDTIWLHANNLIPFDQTKTYRIRARYRRRAGTGTIYLGIAQKTPDKAWYVTTGNTQAANMASSNYVVNAHAPAIDEWQEIVGYFKGRSTGAATGSGSLANPRTASQMTGFITPLFIANYQNQAGIVELDYLILEDAEAIAGNQANATALTTLDTKVSDIDGRLTTATNSITSLGSRMSTAEGNISAANSALSGLSTRMTAAENGLTNQSNAITNLSNSLTVTTNTANAALPKIQGGTGAAKLFRGVLVWQQNGANLTGNIVIQTPITFTNKMFRLALSGYNYLAGKNEINLNIGGYAYTGTSLLQHGVVNSGTMPIRVRMGVRNGTVVIILTSQAPGAYWKYPKFNLDAEIGYTTPPDDWINGWSATLVAEADLASNGISAIIEPSLLDISTEINANASAISSLSNTVTQQGNTITSHSNSITSLNNSITSINSSLTNKADASALNNLSNRVTAAEGNITSQGNSITSLNNTLTNNDLSNLVLNPDFIDPKSGWTSGVFVDATDAAPNPPSPKALKLNNRDSYYGPFVKCNVGDMFYVSAWFATPNTSATASAVIGFNTRNSAGTYTWYTVAVKSTDKNAWGLVEGYFTVPAGMVDIRPWLQVSIAASEAAGQQWHVTNIQVRNITGNKKLATDLQATSSALSTLDSKVTNIDGRVTSASNSIVSLNNSVTNINTALSQKADATALNSLSNRVTTAEGNITSQGNSITSLTNSLAVSGKGGTNLLIKSNVVGTYNGTAYPHHVYEMGEDWEVGAKYTLIWCAEHARGTGDGSSYLSVYAGGGSQSLQSIVNTGGKVVNKTTFTKSTAGTGKVINFYMINRPTADKGSVGTVYWAVLVKGDVLTTDAWIPSTYDYIPDSNANASAITNLTNTVTQQGNTLTSHTNSITSLNNSITSINGILNTKANTSAVSDLDSRVTDAEGKITANTSSITSLTANLKSTSNGITMSASIDVDPDSEWIYWTKNGEVARADDTSALGGKVYRFGNNADNDHVNARSKAKLPFDQNKTYRIRARYRRVSGTGTIYCAVFGIAKDGVSHVNSSNTVTTDAGSSNYFVSNQAPALNVWQEVTVYVKGRAAGAATGGWTLDNPRQLPNATAFISVQFLANYSNAAGITELDYLIIEDADAIASNDATAKALSSLDTRVTTAEGKITSQGNSITQLNNSITTINGTLSSKADSSALNSLANRVSTAEGAISSQGSSITSLNSSVTGILKDIEVTDTRSTNQPPSWYWSNYPKRIVREFKQASTIGLSGVGTYVSLETYVYYSDATGGPIIQIARGTDSKLTAERRSASTAAWSTWTQDIKAISDGLANKAEASALSSLDSKVSVIDGKVSTQASSITTLQTTVGGHTSAIQQVTESVDGVKAQQYLKMDVNGHIAGHGSMNDGTTSTFIFNYDTIQFGAPAGVDGVTPKPIMSLLNTPLTLPNGTVIPRGLYVDSGSFGYINANRIWADNLSVISADLGSIKVKNANIDDGAISTLKIQDEAVTVPIGVTFPSNSNIPDFDNQLVDEASINAWFTWSNGKVASVNMARSGGKALISGGIMLKQFTVLTSINGNTTRADLASLISLIVGVYRNGTEIARHYFAPSNTQNNILYFSGSYTLPPTIDNAFSGSAEYSLRVAIGRNTTSVSNVKASYFKDASNQAALPFELTSRTLTVIELKK</sequence>
<comment type="caution">
    <text evidence="2">The sequence shown here is derived from an EMBL/GenBank/DDBJ whole genome shotgun (WGS) entry which is preliminary data.</text>
</comment>
<protein>
    <submittedName>
        <fullName evidence="2">SlyX family protein</fullName>
    </submittedName>
</protein>
<evidence type="ECO:0000259" key="1">
    <source>
        <dbReference type="PROSITE" id="PS50853"/>
    </source>
</evidence>
<dbReference type="InterPro" id="IPR053171">
    <property type="entry name" value="Viral_Tip_Attach_Protein"/>
</dbReference>
<organism evidence="2 3">
    <name type="scientific">Acinetobacter baumannii (strain 1295743)</name>
    <dbReference type="NCBI Taxonomy" id="1310613"/>
    <lineage>
        <taxon>Bacteria</taxon>
        <taxon>Pseudomonadati</taxon>
        <taxon>Pseudomonadota</taxon>
        <taxon>Gammaproteobacteria</taxon>
        <taxon>Moraxellales</taxon>
        <taxon>Moraxellaceae</taxon>
        <taxon>Acinetobacter</taxon>
        <taxon>Acinetobacter calcoaceticus/baumannii complex</taxon>
    </lineage>
</organism>
<evidence type="ECO:0000313" key="2">
    <source>
        <dbReference type="EMBL" id="EXB07266.1"/>
    </source>
</evidence>
<dbReference type="Gene3D" id="1.20.5.340">
    <property type="match status" value="9"/>
</dbReference>
<dbReference type="RefSeq" id="WP_228131673.1">
    <property type="nucleotide sequence ID" value="NZ_JEWH01000004.1"/>
</dbReference>
<dbReference type="Pfam" id="PF13550">
    <property type="entry name" value="Phage-tail_3"/>
    <property type="match status" value="1"/>
</dbReference>
<dbReference type="InterPro" id="IPR032876">
    <property type="entry name" value="J_dom"/>
</dbReference>
<proteinExistence type="predicted"/>
<dbReference type="InterPro" id="IPR013783">
    <property type="entry name" value="Ig-like_fold"/>
</dbReference>
<dbReference type="Gene3D" id="2.60.40.10">
    <property type="entry name" value="Immunoglobulins"/>
    <property type="match status" value="1"/>
</dbReference>
<reference evidence="2 3" key="1">
    <citation type="submission" date="2014-02" db="EMBL/GenBank/DDBJ databases">
        <title>Comparative genomics and transcriptomics to identify genetic mechanisms underlying the emergence of carbapenem resistant Acinetobacter baumannii (CRAb).</title>
        <authorList>
            <person name="Harris A.D."/>
            <person name="Johnson K.J."/>
            <person name="George J."/>
            <person name="Shefchek K."/>
            <person name="Daugherty S.C."/>
            <person name="Parankush S."/>
            <person name="Sadzewicz L."/>
            <person name="Tallon L."/>
            <person name="Sengamalay N."/>
            <person name="Hazen T.H."/>
            <person name="Rasko D.A."/>
        </authorList>
    </citation>
    <scope>NUCLEOTIDE SEQUENCE [LARGE SCALE GENOMIC DNA]</scope>
    <source>
        <strain evidence="2 3">1295743</strain>
    </source>
</reference>